<evidence type="ECO:0000256" key="4">
    <source>
        <dbReference type="ARBA" id="ARBA00022729"/>
    </source>
</evidence>
<keyword evidence="5" id="KW-0677">Repeat</keyword>
<evidence type="ECO:0000256" key="9">
    <source>
        <dbReference type="ARBA" id="ARBA00023180"/>
    </source>
</evidence>
<comment type="subcellular location">
    <subcellularLocation>
        <location evidence="1">Membrane</location>
        <topology evidence="1">Single-pass type I membrane protein</topology>
    </subcellularLocation>
</comment>
<dbReference type="InterPro" id="IPR032675">
    <property type="entry name" value="LRR_dom_sf"/>
</dbReference>
<dbReference type="Pfam" id="PF13855">
    <property type="entry name" value="LRR_8"/>
    <property type="match status" value="1"/>
</dbReference>
<dbReference type="AlphaFoldDB" id="A0A0A0LX11"/>
<keyword evidence="9" id="KW-0325">Glycoprotein</keyword>
<evidence type="ECO:0000256" key="5">
    <source>
        <dbReference type="ARBA" id="ARBA00022737"/>
    </source>
</evidence>
<evidence type="ECO:0000256" key="7">
    <source>
        <dbReference type="ARBA" id="ARBA00023136"/>
    </source>
</evidence>
<dbReference type="OrthoDB" id="1744792at2759"/>
<evidence type="ECO:0000256" key="1">
    <source>
        <dbReference type="ARBA" id="ARBA00004479"/>
    </source>
</evidence>
<keyword evidence="11" id="KW-1185">Reference proteome</keyword>
<reference evidence="10 11" key="1">
    <citation type="journal article" date="2009" name="Nat. Genet.">
        <title>The genome of the cucumber, Cucumis sativus L.</title>
        <authorList>
            <person name="Huang S."/>
            <person name="Li R."/>
            <person name="Zhang Z."/>
            <person name="Li L."/>
            <person name="Gu X."/>
            <person name="Fan W."/>
            <person name="Lucas W.J."/>
            <person name="Wang X."/>
            <person name="Xie B."/>
            <person name="Ni P."/>
            <person name="Ren Y."/>
            <person name="Zhu H."/>
            <person name="Li J."/>
            <person name="Lin K."/>
            <person name="Jin W."/>
            <person name="Fei Z."/>
            <person name="Li G."/>
            <person name="Staub J."/>
            <person name="Kilian A."/>
            <person name="van der Vossen E.A."/>
            <person name="Wu Y."/>
            <person name="Guo J."/>
            <person name="He J."/>
            <person name="Jia Z."/>
            <person name="Ren Y."/>
            <person name="Tian G."/>
            <person name="Lu Y."/>
            <person name="Ruan J."/>
            <person name="Qian W."/>
            <person name="Wang M."/>
            <person name="Huang Q."/>
            <person name="Li B."/>
            <person name="Xuan Z."/>
            <person name="Cao J."/>
            <person name="Asan"/>
            <person name="Wu Z."/>
            <person name="Zhang J."/>
            <person name="Cai Q."/>
            <person name="Bai Y."/>
            <person name="Zhao B."/>
            <person name="Han Y."/>
            <person name="Li Y."/>
            <person name="Li X."/>
            <person name="Wang S."/>
            <person name="Shi Q."/>
            <person name="Liu S."/>
            <person name="Cho W.K."/>
            <person name="Kim J.Y."/>
            <person name="Xu Y."/>
            <person name="Heller-Uszynska K."/>
            <person name="Miao H."/>
            <person name="Cheng Z."/>
            <person name="Zhang S."/>
            <person name="Wu J."/>
            <person name="Yang Y."/>
            <person name="Kang H."/>
            <person name="Li M."/>
            <person name="Liang H."/>
            <person name="Ren X."/>
            <person name="Shi Z."/>
            <person name="Wen M."/>
            <person name="Jian M."/>
            <person name="Yang H."/>
            <person name="Zhang G."/>
            <person name="Yang Z."/>
            <person name="Chen R."/>
            <person name="Liu S."/>
            <person name="Li J."/>
            <person name="Ma L."/>
            <person name="Liu H."/>
            <person name="Zhou Y."/>
            <person name="Zhao J."/>
            <person name="Fang X."/>
            <person name="Li G."/>
            <person name="Fang L."/>
            <person name="Li Y."/>
            <person name="Liu D."/>
            <person name="Zheng H."/>
            <person name="Zhang Y."/>
            <person name="Qin N."/>
            <person name="Li Z."/>
            <person name="Yang G."/>
            <person name="Yang S."/>
            <person name="Bolund L."/>
            <person name="Kristiansen K."/>
            <person name="Zheng H."/>
            <person name="Li S."/>
            <person name="Zhang X."/>
            <person name="Yang H."/>
            <person name="Wang J."/>
            <person name="Sun R."/>
            <person name="Zhang B."/>
            <person name="Jiang S."/>
            <person name="Wang J."/>
            <person name="Du Y."/>
            <person name="Li S."/>
        </authorList>
    </citation>
    <scope>NUCLEOTIDE SEQUENCE [LARGE SCALE GENOMIC DNA]</scope>
    <source>
        <strain evidence="11">cv. 9930</strain>
    </source>
</reference>
<keyword evidence="2" id="KW-0433">Leucine-rich repeat</keyword>
<protein>
    <submittedName>
        <fullName evidence="10">Uncharacterized protein</fullName>
    </submittedName>
</protein>
<evidence type="ECO:0000256" key="6">
    <source>
        <dbReference type="ARBA" id="ARBA00022989"/>
    </source>
</evidence>
<dbReference type="Proteomes" id="UP000029981">
    <property type="component" value="Chromosome 1"/>
</dbReference>
<keyword evidence="6" id="KW-1133">Transmembrane helix</keyword>
<dbReference type="eggNOG" id="KOG0619">
    <property type="taxonomic scope" value="Eukaryota"/>
</dbReference>
<reference evidence="10 11" key="3">
    <citation type="journal article" date="2010" name="BMC Genomics">
        <title>Transcriptome sequencing and comparative analysis of cucumber flowers with different sex types.</title>
        <authorList>
            <person name="Guo S."/>
            <person name="Zheng Y."/>
            <person name="Joung J.G."/>
            <person name="Liu S."/>
            <person name="Zhang Z."/>
            <person name="Crasta O.R."/>
            <person name="Sobral B.W."/>
            <person name="Xu Y."/>
            <person name="Huang S."/>
            <person name="Fei Z."/>
        </authorList>
    </citation>
    <scope>NUCLEOTIDE SEQUENCE [LARGE SCALE GENOMIC DNA]</scope>
    <source>
        <strain evidence="11">cv. 9930</strain>
    </source>
</reference>
<gene>
    <name evidence="10" type="ORF">Csa_1G435740</name>
</gene>
<reference evidence="10 11" key="4">
    <citation type="journal article" date="2011" name="BMC Genomics">
        <title>RNA-Seq improves annotation of protein-coding genes in the cucumber genome.</title>
        <authorList>
            <person name="Li Z."/>
            <person name="Zhang Z."/>
            <person name="Yan P."/>
            <person name="Huang S."/>
            <person name="Fei Z."/>
            <person name="Lin K."/>
        </authorList>
    </citation>
    <scope>NUCLEOTIDE SEQUENCE [LARGE SCALE GENOMIC DNA]</scope>
    <source>
        <strain evidence="11">cv. 9930</strain>
    </source>
</reference>
<dbReference type="KEGG" id="csv:101206956"/>
<dbReference type="Gene3D" id="3.80.10.10">
    <property type="entry name" value="Ribonuclease Inhibitor"/>
    <property type="match status" value="1"/>
</dbReference>
<evidence type="ECO:0000256" key="8">
    <source>
        <dbReference type="ARBA" id="ARBA00023170"/>
    </source>
</evidence>
<sequence length="223" mass="24879">MEALVFLGLSNNELSGTIPSCLSIPNLTIFYLSSNKFSWVFPSNSFYNISTLELINLANNKLEGEPLVDVSSCTSLSILDLQGNQFSGSIPSWMGRRLQSLQILNLQGNSFDDAIPFSLWILPRLQILILADNKLEGEIPPIEAKFATKFEKSTVSGVVCNSEEDQYAICYMSYIRQVMKSNNLNDSYVHVYSMVNVDLSNNNLQGHIPMEIMMINGLSNLYG</sequence>
<dbReference type="STRING" id="3659.A0A0A0LX11"/>
<dbReference type="PANTHER" id="PTHR48063">
    <property type="entry name" value="LRR RECEPTOR-LIKE KINASE"/>
    <property type="match status" value="1"/>
</dbReference>
<dbReference type="OMA" id="MEIMMIN"/>
<keyword evidence="8" id="KW-0675">Receptor</keyword>
<reference evidence="10 11" key="2">
    <citation type="journal article" date="2009" name="PLoS ONE">
        <title>An integrated genetic and cytogenetic map of the cucumber genome.</title>
        <authorList>
            <person name="Ren Y."/>
            <person name="Zhang Z."/>
            <person name="Liu J."/>
            <person name="Staub J.E."/>
            <person name="Han Y."/>
            <person name="Cheng Z."/>
            <person name="Li X."/>
            <person name="Lu J."/>
            <person name="Miao H."/>
            <person name="Kang H."/>
            <person name="Xie B."/>
            <person name="Gu X."/>
            <person name="Wang X."/>
            <person name="Du Y."/>
            <person name="Jin W."/>
            <person name="Huang S."/>
        </authorList>
    </citation>
    <scope>NUCLEOTIDE SEQUENCE [LARGE SCALE GENOMIC DNA]</scope>
    <source>
        <strain evidence="11">cv. 9930</strain>
    </source>
</reference>
<keyword evidence="4" id="KW-0732">Signal</keyword>
<dbReference type="InterPro" id="IPR001611">
    <property type="entry name" value="Leu-rich_rpt"/>
</dbReference>
<dbReference type="GO" id="GO:0016020">
    <property type="term" value="C:membrane"/>
    <property type="evidence" value="ECO:0007669"/>
    <property type="project" value="UniProtKB-SubCell"/>
</dbReference>
<keyword evidence="3" id="KW-0812">Transmembrane</keyword>
<dbReference type="EMBL" id="CM002922">
    <property type="protein sequence ID" value="KGN65529.1"/>
    <property type="molecule type" value="Genomic_DNA"/>
</dbReference>
<proteinExistence type="predicted"/>
<dbReference type="SUPFAM" id="SSF52058">
    <property type="entry name" value="L domain-like"/>
    <property type="match status" value="1"/>
</dbReference>
<organism evidence="10 11">
    <name type="scientific">Cucumis sativus</name>
    <name type="common">Cucumber</name>
    <dbReference type="NCBI Taxonomy" id="3659"/>
    <lineage>
        <taxon>Eukaryota</taxon>
        <taxon>Viridiplantae</taxon>
        <taxon>Streptophyta</taxon>
        <taxon>Embryophyta</taxon>
        <taxon>Tracheophyta</taxon>
        <taxon>Spermatophyta</taxon>
        <taxon>Magnoliopsida</taxon>
        <taxon>eudicotyledons</taxon>
        <taxon>Gunneridae</taxon>
        <taxon>Pentapetalae</taxon>
        <taxon>rosids</taxon>
        <taxon>fabids</taxon>
        <taxon>Cucurbitales</taxon>
        <taxon>Cucurbitaceae</taxon>
        <taxon>Benincaseae</taxon>
        <taxon>Cucumis</taxon>
    </lineage>
</organism>
<name>A0A0A0LX11_CUCSA</name>
<dbReference type="Pfam" id="PF00560">
    <property type="entry name" value="LRR_1"/>
    <property type="match status" value="4"/>
</dbReference>
<evidence type="ECO:0000313" key="11">
    <source>
        <dbReference type="Proteomes" id="UP000029981"/>
    </source>
</evidence>
<evidence type="ECO:0000256" key="2">
    <source>
        <dbReference type="ARBA" id="ARBA00022614"/>
    </source>
</evidence>
<dbReference type="InterPro" id="IPR046956">
    <property type="entry name" value="RLP23-like"/>
</dbReference>
<accession>A0A0A0LX11</accession>
<keyword evidence="7" id="KW-0472">Membrane</keyword>
<evidence type="ECO:0000256" key="3">
    <source>
        <dbReference type="ARBA" id="ARBA00022692"/>
    </source>
</evidence>
<dbReference type="Gramene" id="KGN65529">
    <property type="protein sequence ID" value="KGN65529"/>
    <property type="gene ID" value="Csa_1G435740"/>
</dbReference>
<evidence type="ECO:0000313" key="10">
    <source>
        <dbReference type="EMBL" id="KGN65529.1"/>
    </source>
</evidence>
<dbReference type="FunFam" id="3.80.10.10:FF:000041">
    <property type="entry name" value="LRR receptor-like serine/threonine-protein kinase ERECTA"/>
    <property type="match status" value="1"/>
</dbReference>